<evidence type="ECO:0000256" key="1">
    <source>
        <dbReference type="SAM" id="MobiDB-lite"/>
    </source>
</evidence>
<proteinExistence type="predicted"/>
<gene>
    <name evidence="2" type="ORF">EZV62_000531</name>
</gene>
<feature type="region of interest" description="Disordered" evidence="1">
    <location>
        <begin position="68"/>
        <end position="194"/>
    </location>
</feature>
<feature type="compositionally biased region" description="Basic and acidic residues" evidence="1">
    <location>
        <begin position="320"/>
        <end position="332"/>
    </location>
</feature>
<accession>A0A5C7IU32</accession>
<protein>
    <submittedName>
        <fullName evidence="2">Uncharacterized protein</fullName>
    </submittedName>
</protein>
<feature type="compositionally biased region" description="Polar residues" evidence="1">
    <location>
        <begin position="221"/>
        <end position="230"/>
    </location>
</feature>
<evidence type="ECO:0000313" key="3">
    <source>
        <dbReference type="Proteomes" id="UP000323000"/>
    </source>
</evidence>
<comment type="caution">
    <text evidence="2">The sequence shown here is derived from an EMBL/GenBank/DDBJ whole genome shotgun (WGS) entry which is preliminary data.</text>
</comment>
<feature type="region of interest" description="Disordered" evidence="1">
    <location>
        <begin position="221"/>
        <end position="248"/>
    </location>
</feature>
<dbReference type="EMBL" id="VAHF01000001">
    <property type="protein sequence ID" value="TXG71952.1"/>
    <property type="molecule type" value="Genomic_DNA"/>
</dbReference>
<feature type="compositionally biased region" description="Basic and acidic residues" evidence="1">
    <location>
        <begin position="115"/>
        <end position="129"/>
    </location>
</feature>
<feature type="compositionally biased region" description="Basic and acidic residues" evidence="1">
    <location>
        <begin position="68"/>
        <end position="88"/>
    </location>
</feature>
<organism evidence="2 3">
    <name type="scientific">Acer yangbiense</name>
    <dbReference type="NCBI Taxonomy" id="1000413"/>
    <lineage>
        <taxon>Eukaryota</taxon>
        <taxon>Viridiplantae</taxon>
        <taxon>Streptophyta</taxon>
        <taxon>Embryophyta</taxon>
        <taxon>Tracheophyta</taxon>
        <taxon>Spermatophyta</taxon>
        <taxon>Magnoliopsida</taxon>
        <taxon>eudicotyledons</taxon>
        <taxon>Gunneridae</taxon>
        <taxon>Pentapetalae</taxon>
        <taxon>rosids</taxon>
        <taxon>malvids</taxon>
        <taxon>Sapindales</taxon>
        <taxon>Sapindaceae</taxon>
        <taxon>Hippocastanoideae</taxon>
        <taxon>Acereae</taxon>
        <taxon>Acer</taxon>
    </lineage>
</organism>
<dbReference type="OrthoDB" id="1916794at2759"/>
<feature type="compositionally biased region" description="Acidic residues" evidence="1">
    <location>
        <begin position="170"/>
        <end position="184"/>
    </location>
</feature>
<evidence type="ECO:0000313" key="2">
    <source>
        <dbReference type="EMBL" id="TXG71952.1"/>
    </source>
</evidence>
<reference evidence="3" key="1">
    <citation type="journal article" date="2019" name="Gigascience">
        <title>De novo genome assembly of the endangered Acer yangbiense, a plant species with extremely small populations endemic to Yunnan Province, China.</title>
        <authorList>
            <person name="Yang J."/>
            <person name="Wariss H.M."/>
            <person name="Tao L."/>
            <person name="Zhang R."/>
            <person name="Yun Q."/>
            <person name="Hollingsworth P."/>
            <person name="Dao Z."/>
            <person name="Luo G."/>
            <person name="Guo H."/>
            <person name="Ma Y."/>
            <person name="Sun W."/>
        </authorList>
    </citation>
    <scope>NUCLEOTIDE SEQUENCE [LARGE SCALE GENOMIC DNA]</scope>
    <source>
        <strain evidence="3">cv. Malutang</strain>
    </source>
</reference>
<sequence>MYSTRQSTRLLEKTMKELSLKERVHESVKVDDFNETEKRDVSVNLEKTNDFSSSESLIEALECERELKDDVKEKDSCANNDETSKESDEMGTIDVPVTELTSETENPSTDVYDEILAKDNKTNESRDVHVPVSESPSETENAFVEMMESDECSPKVAADQKELEKQTTLCEEDYEDESLDETEERDVSGNLEKTNDFSFGESLIEAPKYEMGTVDVPVTELTSETENPSTDVYDEIPANDNKANESGTVNVPVSKLTFETENPSTDVYDEIPANDNKANESGDVQVSVSYTAKQIRSAIKRIELCLLNGGANERSTTRNMNEHDSKDSKQSDKTVFVLNHL</sequence>
<dbReference type="AlphaFoldDB" id="A0A5C7IU32"/>
<name>A0A5C7IU32_9ROSI</name>
<keyword evidence="3" id="KW-1185">Reference proteome</keyword>
<feature type="region of interest" description="Disordered" evidence="1">
    <location>
        <begin position="312"/>
        <end position="341"/>
    </location>
</feature>
<feature type="compositionally biased region" description="Polar residues" evidence="1">
    <location>
        <begin position="99"/>
        <end position="109"/>
    </location>
</feature>
<dbReference type="Proteomes" id="UP000323000">
    <property type="component" value="Chromosome 1"/>
</dbReference>